<comment type="caution">
    <text evidence="1">The sequence shown here is derived from an EMBL/GenBank/DDBJ whole genome shotgun (WGS) entry which is preliminary data.</text>
</comment>
<gene>
    <name evidence="1" type="ORF">AC625_04380</name>
</gene>
<proteinExistence type="predicted"/>
<name>A0A0K9GQB3_9BACI</name>
<dbReference type="RefSeq" id="WP_049680172.1">
    <property type="nucleotide sequence ID" value="NZ_LFZW01000001.1"/>
</dbReference>
<dbReference type="PATRIC" id="fig|1679170.3.peg.939"/>
<dbReference type="OrthoDB" id="1680616at2"/>
<keyword evidence="2" id="KW-1185">Reference proteome</keyword>
<reference evidence="2" key="1">
    <citation type="submission" date="2015-07" db="EMBL/GenBank/DDBJ databases">
        <title>Genome sequencing project for genomic taxonomy and phylogenomics of Bacillus-like bacteria.</title>
        <authorList>
            <person name="Liu B."/>
            <person name="Wang J."/>
            <person name="Zhu Y."/>
            <person name="Liu G."/>
            <person name="Chen Q."/>
            <person name="Chen Z."/>
            <person name="Lan J."/>
            <person name="Che J."/>
            <person name="Ge C."/>
            <person name="Shi H."/>
            <person name="Pan Z."/>
            <person name="Liu X."/>
        </authorList>
    </citation>
    <scope>NUCLEOTIDE SEQUENCE [LARGE SCALE GENOMIC DNA]</scope>
    <source>
        <strain evidence="2">FJAT-27997</strain>
    </source>
</reference>
<sequence>MIYIYNDYAGTHSTAIAAAYHLNKLPTGRTLTKEEILDIDYFNKLTNHDMGRIIFHGVDEDENSVYTLGRKNDKLVVPALKNLGEILQEAFQGDEKIVLSNTSPTVPFAMTMGGLFSRRLKIDFIGVPLLVLGAKQCYSDIIQLVEYTKQIGHSAKTRVVIIENKGFT</sequence>
<evidence type="ECO:0000313" key="1">
    <source>
        <dbReference type="EMBL" id="KMY48845.1"/>
    </source>
</evidence>
<dbReference type="Pfam" id="PF11385">
    <property type="entry name" value="DUF3189"/>
    <property type="match status" value="1"/>
</dbReference>
<evidence type="ECO:0000313" key="2">
    <source>
        <dbReference type="Proteomes" id="UP000037146"/>
    </source>
</evidence>
<dbReference type="InterPro" id="IPR021525">
    <property type="entry name" value="DUF3189"/>
</dbReference>
<protein>
    <submittedName>
        <fullName evidence="1">ABC transporter</fullName>
    </submittedName>
</protein>
<accession>A0A0K9GQB3</accession>
<dbReference type="EMBL" id="LFZW01000001">
    <property type="protein sequence ID" value="KMY48845.1"/>
    <property type="molecule type" value="Genomic_DNA"/>
</dbReference>
<dbReference type="Proteomes" id="UP000037146">
    <property type="component" value="Unassembled WGS sequence"/>
</dbReference>
<organism evidence="1 2">
    <name type="scientific">Peribacillus loiseleuriae</name>
    <dbReference type="NCBI Taxonomy" id="1679170"/>
    <lineage>
        <taxon>Bacteria</taxon>
        <taxon>Bacillati</taxon>
        <taxon>Bacillota</taxon>
        <taxon>Bacilli</taxon>
        <taxon>Bacillales</taxon>
        <taxon>Bacillaceae</taxon>
        <taxon>Peribacillus</taxon>
    </lineage>
</organism>
<dbReference type="STRING" id="1679170.AC625_04380"/>
<dbReference type="AlphaFoldDB" id="A0A0K9GQB3"/>